<dbReference type="OrthoDB" id="6344011at2759"/>
<sequence>MGLSHSKLHPRVTKVAPLQREEAETSSAGPLNFIVHQNPEGENLHLFPRLQGQNAALEGQLPPLREDWYGRHSAASRAMYFDIPLEPGETSIIKRHPPRRLQTLQPIDLPRVLASGRLPHQQGTQTRHTAKPELEKKMQTPVYTSGKRQYFHKLQMLEMNRKRQEAQLELKKRLHRGAKVNKQKLRDHKAKKSFHSLPRNDNCGILTMLPDETMNRSLGNSQDAELLEGQARNEYCPWKMGKLEMWFHEQESHGQLLWDSSSSDSEQPGRDEKKPQPLVRTRTERLPLFDEFFDQK</sequence>
<protein>
    <submittedName>
        <fullName evidence="3">Uncharacterized protein CCDC198 isoform X1</fullName>
    </submittedName>
</protein>
<dbReference type="GO" id="GO:0031410">
    <property type="term" value="C:cytoplasmic vesicle"/>
    <property type="evidence" value="ECO:0007669"/>
    <property type="project" value="Ensembl"/>
</dbReference>
<dbReference type="InParanoid" id="A0A6P3EWL3"/>
<dbReference type="RefSeq" id="XP_004624878.1">
    <property type="nucleotide sequence ID" value="XM_004624821.2"/>
</dbReference>
<name>A0A6P3EWL3_OCTDE</name>
<dbReference type="CTD" id="55195"/>
<gene>
    <name evidence="3" type="primary">Ccdc198</name>
</gene>
<dbReference type="InterPro" id="IPR029235">
    <property type="entry name" value="FAME"/>
</dbReference>
<evidence type="ECO:0000313" key="3">
    <source>
        <dbReference type="RefSeq" id="XP_004624878.1"/>
    </source>
</evidence>
<evidence type="ECO:0000256" key="1">
    <source>
        <dbReference type="SAM" id="MobiDB-lite"/>
    </source>
</evidence>
<dbReference type="Proteomes" id="UP000515203">
    <property type="component" value="Unplaced"/>
</dbReference>
<dbReference type="GO" id="GO:0005886">
    <property type="term" value="C:plasma membrane"/>
    <property type="evidence" value="ECO:0007669"/>
    <property type="project" value="Ensembl"/>
</dbReference>
<reference evidence="3" key="1">
    <citation type="submission" date="2025-08" db="UniProtKB">
        <authorList>
            <consortium name="RefSeq"/>
        </authorList>
    </citation>
    <scope>IDENTIFICATION</scope>
</reference>
<dbReference type="FunCoup" id="A0A6P3EWL3">
    <property type="interactions" value="8"/>
</dbReference>
<dbReference type="PANTHER" id="PTHR16065:SF2">
    <property type="entry name" value="COILED-COIL DOMAIN CONTAINING 198"/>
    <property type="match status" value="1"/>
</dbReference>
<dbReference type="OMA" id="QRDHKAK"/>
<organism evidence="2 3">
    <name type="scientific">Octodon degus</name>
    <name type="common">Degu</name>
    <name type="synonym">Sciurus degus</name>
    <dbReference type="NCBI Taxonomy" id="10160"/>
    <lineage>
        <taxon>Eukaryota</taxon>
        <taxon>Metazoa</taxon>
        <taxon>Chordata</taxon>
        <taxon>Craniata</taxon>
        <taxon>Vertebrata</taxon>
        <taxon>Euteleostomi</taxon>
        <taxon>Mammalia</taxon>
        <taxon>Eutheria</taxon>
        <taxon>Euarchontoglires</taxon>
        <taxon>Glires</taxon>
        <taxon>Rodentia</taxon>
        <taxon>Hystricomorpha</taxon>
        <taxon>Octodontidae</taxon>
        <taxon>Octodon</taxon>
    </lineage>
</organism>
<feature type="compositionally biased region" description="Basic and acidic residues" evidence="1">
    <location>
        <begin position="267"/>
        <end position="296"/>
    </location>
</feature>
<evidence type="ECO:0000313" key="2">
    <source>
        <dbReference type="Proteomes" id="UP000515203"/>
    </source>
</evidence>
<proteinExistence type="predicted"/>
<dbReference type="Pfam" id="PF15398">
    <property type="entry name" value="DUF4619"/>
    <property type="match status" value="1"/>
</dbReference>
<dbReference type="AlphaFoldDB" id="A0A6P3EWL3"/>
<keyword evidence="2" id="KW-1185">Reference proteome</keyword>
<dbReference type="PANTHER" id="PTHR16065">
    <property type="entry name" value="COILED-COIL DOMAIN CONTAINING 198"/>
    <property type="match status" value="1"/>
</dbReference>
<accession>A0A6P3EWL3</accession>
<dbReference type="GeneID" id="101587483"/>
<feature type="region of interest" description="Disordered" evidence="1">
    <location>
        <begin position="257"/>
        <end position="296"/>
    </location>
</feature>
<dbReference type="GO" id="GO:0097009">
    <property type="term" value="P:energy homeostasis"/>
    <property type="evidence" value="ECO:0007669"/>
    <property type="project" value="Ensembl"/>
</dbReference>